<dbReference type="InterPro" id="IPR000760">
    <property type="entry name" value="Inositol_monophosphatase-like"/>
</dbReference>
<accession>A0ABD5PGP5</accession>
<dbReference type="RefSeq" id="WP_267624931.1">
    <property type="nucleotide sequence ID" value="NZ_JAODIW010000010.1"/>
</dbReference>
<organism evidence="6 7">
    <name type="scientific">Halobium salinum</name>
    <dbReference type="NCBI Taxonomy" id="1364940"/>
    <lineage>
        <taxon>Archaea</taxon>
        <taxon>Methanobacteriati</taxon>
        <taxon>Methanobacteriota</taxon>
        <taxon>Stenosarchaea group</taxon>
        <taxon>Halobacteria</taxon>
        <taxon>Halobacteriales</taxon>
        <taxon>Haloferacaceae</taxon>
        <taxon>Halobium</taxon>
    </lineage>
</organism>
<protein>
    <recommendedName>
        <fullName evidence="2">fructose-bisphosphatase</fullName>
        <ecNumber evidence="2">3.1.3.11</ecNumber>
    </recommendedName>
</protein>
<dbReference type="PANTHER" id="PTHR20854:SF4">
    <property type="entry name" value="INOSITOL-1-MONOPHOSPHATASE-RELATED"/>
    <property type="match status" value="1"/>
</dbReference>
<evidence type="ECO:0000313" key="7">
    <source>
        <dbReference type="Proteomes" id="UP001595921"/>
    </source>
</evidence>
<keyword evidence="5" id="KW-0460">Magnesium</keyword>
<dbReference type="EC" id="3.1.3.11" evidence="2"/>
<reference evidence="6 7" key="1">
    <citation type="journal article" date="2019" name="Int. J. Syst. Evol. Microbiol.">
        <title>The Global Catalogue of Microorganisms (GCM) 10K type strain sequencing project: providing services to taxonomists for standard genome sequencing and annotation.</title>
        <authorList>
            <consortium name="The Broad Institute Genomics Platform"/>
            <consortium name="The Broad Institute Genome Sequencing Center for Infectious Disease"/>
            <person name="Wu L."/>
            <person name="Ma J."/>
        </authorList>
    </citation>
    <scope>NUCLEOTIDE SEQUENCE [LARGE SCALE GENOMIC DNA]</scope>
    <source>
        <strain evidence="6 7">CGMCC 1.12553</strain>
    </source>
</reference>
<dbReference type="GO" id="GO:0042132">
    <property type="term" value="F:fructose 1,6-bisphosphate 1-phosphatase activity"/>
    <property type="evidence" value="ECO:0007669"/>
    <property type="project" value="UniProtKB-EC"/>
</dbReference>
<gene>
    <name evidence="6" type="ORF">ACFO0N_18305</name>
</gene>
<feature type="binding site" evidence="5">
    <location>
        <position position="78"/>
    </location>
    <ligand>
        <name>Mg(2+)</name>
        <dbReference type="ChEBI" id="CHEBI:18420"/>
        <label>1</label>
        <note>catalytic</note>
    </ligand>
</feature>
<feature type="binding site" evidence="5">
    <location>
        <position position="99"/>
    </location>
    <ligand>
        <name>Mg(2+)</name>
        <dbReference type="ChEBI" id="CHEBI:18420"/>
        <label>1</label>
        <note>catalytic</note>
    </ligand>
</feature>
<dbReference type="Gene3D" id="3.40.190.80">
    <property type="match status" value="1"/>
</dbReference>
<dbReference type="Pfam" id="PF00459">
    <property type="entry name" value="Inositol_P"/>
    <property type="match status" value="1"/>
</dbReference>
<evidence type="ECO:0000256" key="1">
    <source>
        <dbReference type="ARBA" id="ARBA00001273"/>
    </source>
</evidence>
<name>A0ABD5PGP5_9EURY</name>
<dbReference type="Proteomes" id="UP001595921">
    <property type="component" value="Unassembled WGS sequence"/>
</dbReference>
<feature type="binding site" evidence="5">
    <location>
        <position position="98"/>
    </location>
    <ligand>
        <name>Mg(2+)</name>
        <dbReference type="ChEBI" id="CHEBI:18420"/>
        <label>1</label>
        <note>catalytic</note>
    </ligand>
</feature>
<comment type="cofactor">
    <cofactor evidence="5">
        <name>Mg(2+)</name>
        <dbReference type="ChEBI" id="CHEBI:18420"/>
    </cofactor>
</comment>
<comment type="similarity">
    <text evidence="4">Belongs to the inositol monophosphatase superfamily. FBPase class 4 family.</text>
</comment>
<dbReference type="AlphaFoldDB" id="A0ABD5PGP5"/>
<dbReference type="SUPFAM" id="SSF56655">
    <property type="entry name" value="Carbohydrate phosphatase"/>
    <property type="match status" value="1"/>
</dbReference>
<evidence type="ECO:0000256" key="5">
    <source>
        <dbReference type="PIRSR" id="PIRSR600760-2"/>
    </source>
</evidence>
<evidence type="ECO:0000313" key="6">
    <source>
        <dbReference type="EMBL" id="MFC4359903.1"/>
    </source>
</evidence>
<dbReference type="Gene3D" id="3.30.540.10">
    <property type="entry name" value="Fructose-1,6-Bisphosphatase, subunit A, domain 1"/>
    <property type="match status" value="1"/>
</dbReference>
<dbReference type="PRINTS" id="PR00377">
    <property type="entry name" value="IMPHPHTASES"/>
</dbReference>
<dbReference type="PANTHER" id="PTHR20854">
    <property type="entry name" value="INOSITOL MONOPHOSPHATASE"/>
    <property type="match status" value="1"/>
</dbReference>
<sequence length="271" mass="28353">MVVDEEESGGDEFDGRRSLLAEVAREGGERALESFREVVTVETKEGPLDSVTEVDRAVQRHVADRVADAFPDDALVGEEDGAEKEIPETGYAWVVDPIDGTNNYVAGNRNWTTSVALVRDGAVVGAVNRAPALGESYVALGNGSTRSDGPCTTSDRADLATFTVDPVFGLSPAHRTGLAAVTGVVANRLGDLRRVGSGQLTLSMVAAGELDAAVSTVSLPPWDTRAGVYLVREAGGVVTDLAGERWTGASESLLVSNGRAHDELVEAFGGL</sequence>
<feature type="binding site" evidence="5">
    <location>
        <position position="96"/>
    </location>
    <ligand>
        <name>Mg(2+)</name>
        <dbReference type="ChEBI" id="CHEBI:18420"/>
        <label>1</label>
        <note>catalytic</note>
    </ligand>
</feature>
<evidence type="ECO:0000256" key="3">
    <source>
        <dbReference type="ARBA" id="ARBA00023277"/>
    </source>
</evidence>
<keyword evidence="3" id="KW-0119">Carbohydrate metabolism</keyword>
<comment type="caution">
    <text evidence="6">The sequence shown here is derived from an EMBL/GenBank/DDBJ whole genome shotgun (WGS) entry which is preliminary data.</text>
</comment>
<comment type="catalytic activity">
    <reaction evidence="1">
        <text>beta-D-fructose 1,6-bisphosphate + H2O = beta-D-fructose 6-phosphate + phosphate</text>
        <dbReference type="Rhea" id="RHEA:11064"/>
        <dbReference type="ChEBI" id="CHEBI:15377"/>
        <dbReference type="ChEBI" id="CHEBI:32966"/>
        <dbReference type="ChEBI" id="CHEBI:43474"/>
        <dbReference type="ChEBI" id="CHEBI:57634"/>
        <dbReference type="EC" id="3.1.3.11"/>
    </reaction>
</comment>
<evidence type="ECO:0000256" key="2">
    <source>
        <dbReference type="ARBA" id="ARBA00013093"/>
    </source>
</evidence>
<keyword evidence="7" id="KW-1185">Reference proteome</keyword>
<proteinExistence type="inferred from homology"/>
<feature type="binding site" evidence="5">
    <location>
        <position position="223"/>
    </location>
    <ligand>
        <name>Mg(2+)</name>
        <dbReference type="ChEBI" id="CHEBI:18420"/>
        <label>1</label>
        <note>catalytic</note>
    </ligand>
</feature>
<dbReference type="CDD" id="cd01637">
    <property type="entry name" value="IMPase_like"/>
    <property type="match status" value="1"/>
</dbReference>
<evidence type="ECO:0000256" key="4">
    <source>
        <dbReference type="ARBA" id="ARBA00038103"/>
    </source>
</evidence>
<dbReference type="EMBL" id="JBHSDS010000009">
    <property type="protein sequence ID" value="MFC4359903.1"/>
    <property type="molecule type" value="Genomic_DNA"/>
</dbReference>
<keyword evidence="5" id="KW-0479">Metal-binding</keyword>